<dbReference type="InterPro" id="IPR025406">
    <property type="entry name" value="DUF4132"/>
</dbReference>
<evidence type="ECO:0000259" key="2">
    <source>
        <dbReference type="Pfam" id="PF13569"/>
    </source>
</evidence>
<proteinExistence type="predicted"/>
<name>A0AA97M2B0_9ACTN</name>
<keyword evidence="5" id="KW-1185">Reference proteome</keyword>
<dbReference type="Proteomes" id="UP000265719">
    <property type="component" value="Chromosome"/>
</dbReference>
<sequence>MDRNRPLPSETADPGEWAERMRADGFVKEQSIPFLVEIHTPELPGLVDEYEAAVLDAFGPRYSTYQFPDIRGTRLDGFLRDLDADRARPLALWVLLCQMANAYDVPRQMTLTRLTRRRIDWTARDLSLMLRCLLQHSFSRAVAPYRLALTACERADDAVLRECAEQIRALHRSYGGADLPGYADQRQIGARLDRIVERLGGAPVSARERFGGDVGPLLAAEIPDTLDSPDLADLLTLCAAMRTIRPNRRWRGEVAALLAERTHLPGEVRTVLEQVPRLADVLHERFHDHSFASETAVLLLRGLLWSAAEMPPEQAEWVAPLLGDIACHVGTGPGGSKVVRVERLATTAIEALAARGDAAAAAALARVLTTVRKKTVLNTARRALDGAAARTGLTPDELMDRTVPDHGLGPDGAREEALGEHTAVLGIGADGSPALTFRTPTGRRVKSPPKAVRERHGARLKELRAELGELKTLLPVQQRRLETALGEGRIWDLASWPRHVMDHPVTGHHARRLLWEVSTDGGRTWRGGLPDRDGARWLLRDAVGAEVFDSAGAETALLRLWHPIRATPEAVRAWRDHLVAAELVQPFKQAFREVYLLTPAEEATRVHSNRYAAHILKYGQTKALLGSRGWQGPQLGYWDGGESGEAHRVYRDAATGQEWRAAFFLDLVEHEEDNHALASCCSSDQVRFTRVGEDAPAPLKQVPPLVFSEAMRDVDLAVGVASVAADPEWGNRGRRRHNAYWRRTAFGDLTESAEMRRAALRRLVPRLRIADRLEVTDRFLRVRGDLRTYRIHLGSANILMEPDDSYLCIVDARGADTLYLPFEGGGGRLSLILSKAFLLAADTEITDPTITRQIRRK</sequence>
<protein>
    <submittedName>
        <fullName evidence="4">DUF4132 domain-containing protein</fullName>
    </submittedName>
</protein>
<reference evidence="4" key="1">
    <citation type="submission" date="2020-10" db="EMBL/GenBank/DDBJ databases">
        <title>De novo genome project of the cellulose decomposer Thermobifida halotolerans type strain.</title>
        <authorList>
            <person name="Nagy I."/>
            <person name="Horvath B."/>
            <person name="Kukolya J."/>
            <person name="Nagy I."/>
            <person name="Orsini M."/>
        </authorList>
    </citation>
    <scope>NUCLEOTIDE SEQUENCE</scope>
    <source>
        <strain evidence="4">DSM 44931</strain>
    </source>
</reference>
<evidence type="ECO:0000313" key="4">
    <source>
        <dbReference type="EMBL" id="UOE18059.1"/>
    </source>
</evidence>
<dbReference type="KEGG" id="thao:NI17_014500"/>
<accession>A0AA97M2B0</accession>
<evidence type="ECO:0000313" key="5">
    <source>
        <dbReference type="Proteomes" id="UP000265719"/>
    </source>
</evidence>
<gene>
    <name evidence="4" type="ORF">NI17_014500</name>
</gene>
<organism evidence="4 5">
    <name type="scientific">Thermobifida halotolerans</name>
    <dbReference type="NCBI Taxonomy" id="483545"/>
    <lineage>
        <taxon>Bacteria</taxon>
        <taxon>Bacillati</taxon>
        <taxon>Actinomycetota</taxon>
        <taxon>Actinomycetes</taxon>
        <taxon>Streptosporangiales</taxon>
        <taxon>Nocardiopsidaceae</taxon>
        <taxon>Thermobifida</taxon>
    </lineage>
</organism>
<dbReference type="Pfam" id="PF24879">
    <property type="entry name" value="DUF7737"/>
    <property type="match status" value="1"/>
</dbReference>
<feature type="domain" description="DUF4132" evidence="2">
    <location>
        <begin position="442"/>
        <end position="630"/>
    </location>
</feature>
<dbReference type="Pfam" id="PF13569">
    <property type="entry name" value="DUF4132"/>
    <property type="match status" value="1"/>
</dbReference>
<evidence type="ECO:0000256" key="1">
    <source>
        <dbReference type="SAM" id="MobiDB-lite"/>
    </source>
</evidence>
<dbReference type="AlphaFoldDB" id="A0AA97M2B0"/>
<feature type="domain" description="DUF7737" evidence="3">
    <location>
        <begin position="753"/>
        <end position="854"/>
    </location>
</feature>
<dbReference type="RefSeq" id="WP_068688538.1">
    <property type="nucleotide sequence ID" value="NZ_CP063196.1"/>
</dbReference>
<feature type="region of interest" description="Disordered" evidence="1">
    <location>
        <begin position="429"/>
        <end position="455"/>
    </location>
</feature>
<dbReference type="EMBL" id="CP063196">
    <property type="protein sequence ID" value="UOE18059.1"/>
    <property type="molecule type" value="Genomic_DNA"/>
</dbReference>
<evidence type="ECO:0000259" key="3">
    <source>
        <dbReference type="Pfam" id="PF24879"/>
    </source>
</evidence>
<dbReference type="InterPro" id="IPR056639">
    <property type="entry name" value="DUF7737"/>
</dbReference>